<accession>A0A017RY05</accession>
<comment type="caution">
    <text evidence="5">The sequence shown here is derived from an EMBL/GenBank/DDBJ whole genome shotgun (WGS) entry which is preliminary data.</text>
</comment>
<dbReference type="PROSITE" id="PS50995">
    <property type="entry name" value="HTH_MARR_2"/>
    <property type="match status" value="1"/>
</dbReference>
<reference evidence="5 6" key="1">
    <citation type="journal article" date="2014" name="Genome Announc.">
        <title>Draft Genome Sequence of Fervidicella metallireducens Strain AeBT, an Iron-Reducing Thermoanaerobe from the Great Artesian Basin.</title>
        <authorList>
            <person name="Patel B.K."/>
        </authorList>
    </citation>
    <scope>NUCLEOTIDE SEQUENCE [LARGE SCALE GENOMIC DNA]</scope>
    <source>
        <strain evidence="5 6">AeB</strain>
    </source>
</reference>
<protein>
    <submittedName>
        <fullName evidence="5">MarR family transcriptional regulator</fullName>
    </submittedName>
</protein>
<dbReference type="PRINTS" id="PR00598">
    <property type="entry name" value="HTHMARR"/>
</dbReference>
<keyword evidence="6" id="KW-1185">Reference proteome</keyword>
<evidence type="ECO:0000256" key="2">
    <source>
        <dbReference type="ARBA" id="ARBA00023125"/>
    </source>
</evidence>
<evidence type="ECO:0000256" key="1">
    <source>
        <dbReference type="ARBA" id="ARBA00023015"/>
    </source>
</evidence>
<dbReference type="InterPro" id="IPR000835">
    <property type="entry name" value="HTH_MarR-typ"/>
</dbReference>
<dbReference type="RefSeq" id="WP_035377573.1">
    <property type="nucleotide sequence ID" value="NZ_AZQP01000003.1"/>
</dbReference>
<proteinExistence type="predicted"/>
<dbReference type="OrthoDB" id="6400170at2"/>
<name>A0A017RY05_9CLOT</name>
<keyword evidence="2" id="KW-0238">DNA-binding</keyword>
<dbReference type="Gene3D" id="1.10.10.10">
    <property type="entry name" value="Winged helix-like DNA-binding domain superfamily/Winged helix DNA-binding domain"/>
    <property type="match status" value="1"/>
</dbReference>
<dbReference type="STRING" id="1403537.Q428_01690"/>
<gene>
    <name evidence="5" type="ORF">Q428_01690</name>
</gene>
<dbReference type="GO" id="GO:0003677">
    <property type="term" value="F:DNA binding"/>
    <property type="evidence" value="ECO:0007669"/>
    <property type="project" value="UniProtKB-KW"/>
</dbReference>
<evidence type="ECO:0000259" key="4">
    <source>
        <dbReference type="PROSITE" id="PS50995"/>
    </source>
</evidence>
<evidence type="ECO:0000313" key="5">
    <source>
        <dbReference type="EMBL" id="EYE89527.1"/>
    </source>
</evidence>
<dbReference type="PANTHER" id="PTHR42756:SF1">
    <property type="entry name" value="TRANSCRIPTIONAL REPRESSOR OF EMRAB OPERON"/>
    <property type="match status" value="1"/>
</dbReference>
<dbReference type="EMBL" id="AZQP01000003">
    <property type="protein sequence ID" value="EYE89527.1"/>
    <property type="molecule type" value="Genomic_DNA"/>
</dbReference>
<dbReference type="InterPro" id="IPR036390">
    <property type="entry name" value="WH_DNA-bd_sf"/>
</dbReference>
<dbReference type="Proteomes" id="UP000019681">
    <property type="component" value="Unassembled WGS sequence"/>
</dbReference>
<dbReference type="GO" id="GO:0003700">
    <property type="term" value="F:DNA-binding transcription factor activity"/>
    <property type="evidence" value="ECO:0007669"/>
    <property type="project" value="InterPro"/>
</dbReference>
<organism evidence="5 6">
    <name type="scientific">Fervidicella metallireducens AeB</name>
    <dbReference type="NCBI Taxonomy" id="1403537"/>
    <lineage>
        <taxon>Bacteria</taxon>
        <taxon>Bacillati</taxon>
        <taxon>Bacillota</taxon>
        <taxon>Clostridia</taxon>
        <taxon>Eubacteriales</taxon>
        <taxon>Clostridiaceae</taxon>
        <taxon>Fervidicella</taxon>
    </lineage>
</organism>
<evidence type="ECO:0000256" key="3">
    <source>
        <dbReference type="ARBA" id="ARBA00023163"/>
    </source>
</evidence>
<evidence type="ECO:0000313" key="6">
    <source>
        <dbReference type="Proteomes" id="UP000019681"/>
    </source>
</evidence>
<dbReference type="PANTHER" id="PTHR42756">
    <property type="entry name" value="TRANSCRIPTIONAL REGULATOR, MARR"/>
    <property type="match status" value="1"/>
</dbReference>
<dbReference type="SUPFAM" id="SSF46785">
    <property type="entry name" value="Winged helix' DNA-binding domain"/>
    <property type="match status" value="1"/>
</dbReference>
<keyword evidence="3" id="KW-0804">Transcription</keyword>
<dbReference type="SMART" id="SM00347">
    <property type="entry name" value="HTH_MARR"/>
    <property type="match status" value="1"/>
</dbReference>
<sequence>MDFCNFEGLYQSFIRVIKVHHQFLHIILEKLELYPGQPPLLFTLYKNDGLSQREIADKLHIKPATITVMLSRMEKTGLIIRKQDKEDQRILRVYLTDKGKEMCEELKKIMPVLNEQCFGNFTEEEKETFKYLLEKMADNIEKINKR</sequence>
<keyword evidence="1" id="KW-0805">Transcription regulation</keyword>
<feature type="domain" description="HTH marR-type" evidence="4">
    <location>
        <begin position="6"/>
        <end position="138"/>
    </location>
</feature>
<dbReference type="Pfam" id="PF01047">
    <property type="entry name" value="MarR"/>
    <property type="match status" value="1"/>
</dbReference>
<dbReference type="InterPro" id="IPR036388">
    <property type="entry name" value="WH-like_DNA-bd_sf"/>
</dbReference>
<dbReference type="AlphaFoldDB" id="A0A017RY05"/>